<reference evidence="2" key="1">
    <citation type="submission" date="2021-03" db="EMBL/GenBank/DDBJ databases">
        <title>Draft genome sequence of rust myrtle Austropuccinia psidii MF-1, a brazilian biotype.</title>
        <authorList>
            <person name="Quecine M.C."/>
            <person name="Pachon D.M.R."/>
            <person name="Bonatelli M.L."/>
            <person name="Correr F.H."/>
            <person name="Franceschini L.M."/>
            <person name="Leite T.F."/>
            <person name="Margarido G.R.A."/>
            <person name="Almeida C.A."/>
            <person name="Ferrarezi J.A."/>
            <person name="Labate C.A."/>
        </authorList>
    </citation>
    <scope>NUCLEOTIDE SEQUENCE</scope>
    <source>
        <strain evidence="2">MF-1</strain>
    </source>
</reference>
<feature type="region of interest" description="Disordered" evidence="1">
    <location>
        <begin position="65"/>
        <end position="134"/>
    </location>
</feature>
<comment type="caution">
    <text evidence="2">The sequence shown here is derived from an EMBL/GenBank/DDBJ whole genome shotgun (WGS) entry which is preliminary data.</text>
</comment>
<evidence type="ECO:0000313" key="3">
    <source>
        <dbReference type="Proteomes" id="UP000765509"/>
    </source>
</evidence>
<evidence type="ECO:0000256" key="1">
    <source>
        <dbReference type="SAM" id="MobiDB-lite"/>
    </source>
</evidence>
<dbReference type="Proteomes" id="UP000765509">
    <property type="component" value="Unassembled WGS sequence"/>
</dbReference>
<dbReference type="EMBL" id="AVOT02069673">
    <property type="protein sequence ID" value="MBW0560519.1"/>
    <property type="molecule type" value="Genomic_DNA"/>
</dbReference>
<evidence type="ECO:0000313" key="2">
    <source>
        <dbReference type="EMBL" id="MBW0560519.1"/>
    </source>
</evidence>
<keyword evidence="3" id="KW-1185">Reference proteome</keyword>
<protein>
    <submittedName>
        <fullName evidence="2">Uncharacterized protein</fullName>
    </submittedName>
</protein>
<proteinExistence type="predicted"/>
<name>A0A9Q3JE90_9BASI</name>
<sequence length="157" mass="18117">MDNKRFNLASLWEELGASCQKICLREIDFRDLMEITKAWNPTIQVRLLQVRADRVRENQATIQAREEQLTYTGPTKIPSGSQGGGQITSPMASHHSETNRSVVKSQQSLQSQEVSRRREGHKGKIKTTFNQRKRESDPMIQTLLDLVEEVHMNQKWL</sequence>
<gene>
    <name evidence="2" type="ORF">O181_100234</name>
</gene>
<accession>A0A9Q3JE90</accession>
<feature type="compositionally biased region" description="Low complexity" evidence="1">
    <location>
        <begin position="100"/>
        <end position="113"/>
    </location>
</feature>
<organism evidence="2 3">
    <name type="scientific">Austropuccinia psidii MF-1</name>
    <dbReference type="NCBI Taxonomy" id="1389203"/>
    <lineage>
        <taxon>Eukaryota</taxon>
        <taxon>Fungi</taxon>
        <taxon>Dikarya</taxon>
        <taxon>Basidiomycota</taxon>
        <taxon>Pucciniomycotina</taxon>
        <taxon>Pucciniomycetes</taxon>
        <taxon>Pucciniales</taxon>
        <taxon>Sphaerophragmiaceae</taxon>
        <taxon>Austropuccinia</taxon>
    </lineage>
</organism>
<dbReference type="AlphaFoldDB" id="A0A9Q3JE90"/>